<dbReference type="InterPro" id="IPR013087">
    <property type="entry name" value="Znf_C2H2_type"/>
</dbReference>
<feature type="domain" description="C2H2-type" evidence="10">
    <location>
        <begin position="312"/>
        <end position="342"/>
    </location>
</feature>
<feature type="compositionally biased region" description="Low complexity" evidence="9">
    <location>
        <begin position="52"/>
        <end position="68"/>
    </location>
</feature>
<evidence type="ECO:0000256" key="4">
    <source>
        <dbReference type="ARBA" id="ARBA00022833"/>
    </source>
</evidence>
<proteinExistence type="predicted"/>
<evidence type="ECO:0000256" key="3">
    <source>
        <dbReference type="ARBA" id="ARBA00022771"/>
    </source>
</evidence>
<dbReference type="GO" id="GO:0008270">
    <property type="term" value="F:zinc ion binding"/>
    <property type="evidence" value="ECO:0007669"/>
    <property type="project" value="UniProtKB-KW"/>
</dbReference>
<dbReference type="InterPro" id="IPR051061">
    <property type="entry name" value="Zinc_finger_trans_reg"/>
</dbReference>
<keyword evidence="3 8" id="KW-0863">Zinc-finger</keyword>
<dbReference type="PROSITE" id="PS50157">
    <property type="entry name" value="ZINC_FINGER_C2H2_2"/>
    <property type="match status" value="6"/>
</dbReference>
<keyword evidence="4" id="KW-0862">Zinc</keyword>
<dbReference type="GO" id="GO:0006357">
    <property type="term" value="P:regulation of transcription by RNA polymerase II"/>
    <property type="evidence" value="ECO:0007669"/>
    <property type="project" value="TreeGrafter"/>
</dbReference>
<evidence type="ECO:0000256" key="5">
    <source>
        <dbReference type="ARBA" id="ARBA00023015"/>
    </source>
</evidence>
<keyword evidence="6" id="KW-0804">Transcription</keyword>
<dbReference type="EMBL" id="CAUWAG010000008">
    <property type="protein sequence ID" value="CAJ2506135.1"/>
    <property type="molecule type" value="Genomic_DNA"/>
</dbReference>
<feature type="region of interest" description="Disordered" evidence="9">
    <location>
        <begin position="1"/>
        <end position="70"/>
    </location>
</feature>
<evidence type="ECO:0000256" key="1">
    <source>
        <dbReference type="ARBA" id="ARBA00004123"/>
    </source>
</evidence>
<dbReference type="AlphaFoldDB" id="A0AAI8YIM0"/>
<dbReference type="Pfam" id="PF00096">
    <property type="entry name" value="zf-C2H2"/>
    <property type="match status" value="2"/>
</dbReference>
<evidence type="ECO:0000256" key="2">
    <source>
        <dbReference type="ARBA" id="ARBA00022723"/>
    </source>
</evidence>
<accession>A0AAI8YIM0</accession>
<gene>
    <name evidence="11" type="ORF">KHLLAP_LOCUS6603</name>
</gene>
<feature type="domain" description="C2H2-type" evidence="10">
    <location>
        <begin position="108"/>
        <end position="138"/>
    </location>
</feature>
<feature type="domain" description="C2H2-type" evidence="10">
    <location>
        <begin position="78"/>
        <end position="107"/>
    </location>
</feature>
<dbReference type="PROSITE" id="PS00028">
    <property type="entry name" value="ZINC_FINGER_C2H2_1"/>
    <property type="match status" value="6"/>
</dbReference>
<keyword evidence="5" id="KW-0805">Transcription regulation</keyword>
<evidence type="ECO:0000256" key="6">
    <source>
        <dbReference type="ARBA" id="ARBA00023163"/>
    </source>
</evidence>
<feature type="domain" description="C2H2-type" evidence="10">
    <location>
        <begin position="139"/>
        <end position="168"/>
    </location>
</feature>
<keyword evidence="7" id="KW-0539">Nucleus</keyword>
<comment type="caution">
    <text evidence="11">The sequence shown here is derived from an EMBL/GenBank/DDBJ whole genome shotgun (WGS) entry which is preliminary data.</text>
</comment>
<feature type="compositionally biased region" description="Acidic residues" evidence="9">
    <location>
        <begin position="30"/>
        <end position="43"/>
    </location>
</feature>
<dbReference type="InterPro" id="IPR036236">
    <property type="entry name" value="Znf_C2H2_sf"/>
</dbReference>
<keyword evidence="2" id="KW-0479">Metal-binding</keyword>
<evidence type="ECO:0000259" key="10">
    <source>
        <dbReference type="PROSITE" id="PS50157"/>
    </source>
</evidence>
<reference evidence="11" key="1">
    <citation type="submission" date="2023-10" db="EMBL/GenBank/DDBJ databases">
        <authorList>
            <person name="Hackl T."/>
        </authorList>
    </citation>
    <scope>NUCLEOTIDE SEQUENCE</scope>
</reference>
<evidence type="ECO:0000256" key="7">
    <source>
        <dbReference type="ARBA" id="ARBA00023242"/>
    </source>
</evidence>
<keyword evidence="12" id="KW-1185">Reference proteome</keyword>
<protein>
    <submittedName>
        <fullName evidence="11">Uu.00g002650.m01.CDS01</fullName>
    </submittedName>
</protein>
<feature type="compositionally biased region" description="Basic and acidic residues" evidence="9">
    <location>
        <begin position="1"/>
        <end position="11"/>
    </location>
</feature>
<evidence type="ECO:0000313" key="11">
    <source>
        <dbReference type="EMBL" id="CAJ2506135.1"/>
    </source>
</evidence>
<feature type="domain" description="C2H2-type" evidence="10">
    <location>
        <begin position="169"/>
        <end position="195"/>
    </location>
</feature>
<sequence>MKRKATEEHEASALPKRGRISDPAPTSFVEDVDYEPELDDGQSDDGSRYTGTTSTLPASTPLTPLSPAQKWPSDIKTIRCTHPNCNKTFNRPARLAAHLRSHTNERPFKCPHHDCDKDYMEEKHLRQHIKGSHSAEREHVCAHTGCGKQFMTATRLRRHQAVHEGQERFRCRDFPPCDQSFRKHQTLQRHIRSEHLHVAAFQCSHKDSITGAVCGAGFDSAGPLRRHQEREHGEDRYFCDDCVNTITEDGSTKSVGFPTLTLLQAHMKQSHINCMFCGVLCGGREDLELHIESQHTRNDQEDKTTLEERKTVACTWPDCSKTFTKVSNMNIHRRTAHEGERFVCGEFDINMTEDPSVWPQFEGCGESFNAKAGLENHVRYVHLKYERPPTKPAERKGKARGFTVLEELAGGGQKSRRTLPCTFPSCKLKFVHSGELEAHVQGEHAIDQALLDNIGAATGESERMPLEPPTAFGDVMQGMAEWEADYGGTEFWIGGGTISGAPTPGHNEEWLRDEAEMRRLIEPDNLDGLIDPALGL</sequence>
<name>A0AAI8YIM0_9PEZI</name>
<organism evidence="11 12">
    <name type="scientific">Anthostomella pinea</name>
    <dbReference type="NCBI Taxonomy" id="933095"/>
    <lineage>
        <taxon>Eukaryota</taxon>
        <taxon>Fungi</taxon>
        <taxon>Dikarya</taxon>
        <taxon>Ascomycota</taxon>
        <taxon>Pezizomycotina</taxon>
        <taxon>Sordariomycetes</taxon>
        <taxon>Xylariomycetidae</taxon>
        <taxon>Xylariales</taxon>
        <taxon>Xylariaceae</taxon>
        <taxon>Anthostomella</taxon>
    </lineage>
</organism>
<evidence type="ECO:0000256" key="9">
    <source>
        <dbReference type="SAM" id="MobiDB-lite"/>
    </source>
</evidence>
<dbReference type="SMART" id="SM00355">
    <property type="entry name" value="ZnF_C2H2"/>
    <property type="match status" value="10"/>
</dbReference>
<dbReference type="SUPFAM" id="SSF57667">
    <property type="entry name" value="beta-beta-alpha zinc fingers"/>
    <property type="match status" value="3"/>
</dbReference>
<feature type="domain" description="C2H2-type" evidence="10">
    <location>
        <begin position="201"/>
        <end position="237"/>
    </location>
</feature>
<evidence type="ECO:0000313" key="12">
    <source>
        <dbReference type="Proteomes" id="UP001295740"/>
    </source>
</evidence>
<dbReference type="Gene3D" id="3.30.160.60">
    <property type="entry name" value="Classic Zinc Finger"/>
    <property type="match status" value="5"/>
</dbReference>
<dbReference type="PANTHER" id="PTHR46179">
    <property type="entry name" value="ZINC FINGER PROTEIN"/>
    <property type="match status" value="1"/>
</dbReference>
<comment type="subcellular location">
    <subcellularLocation>
        <location evidence="1">Nucleus</location>
    </subcellularLocation>
</comment>
<dbReference type="PANTHER" id="PTHR46179:SF13">
    <property type="entry name" value="C2H2-TYPE DOMAIN-CONTAINING PROTEIN"/>
    <property type="match status" value="1"/>
</dbReference>
<dbReference type="GO" id="GO:0005634">
    <property type="term" value="C:nucleus"/>
    <property type="evidence" value="ECO:0007669"/>
    <property type="project" value="UniProtKB-SubCell"/>
</dbReference>
<dbReference type="Proteomes" id="UP001295740">
    <property type="component" value="Unassembled WGS sequence"/>
</dbReference>
<evidence type="ECO:0000256" key="8">
    <source>
        <dbReference type="PROSITE-ProRule" id="PRU00042"/>
    </source>
</evidence>